<dbReference type="Proteomes" id="UP000030710">
    <property type="component" value="Unassembled WGS sequence"/>
</dbReference>
<dbReference type="GO" id="GO:0016853">
    <property type="term" value="F:isomerase activity"/>
    <property type="evidence" value="ECO:0007669"/>
    <property type="project" value="UniProtKB-KW"/>
</dbReference>
<evidence type="ECO:0000256" key="5">
    <source>
        <dbReference type="ARBA" id="ARBA00023002"/>
    </source>
</evidence>
<gene>
    <name evidence="9" type="ORF">J07HQW2_03354</name>
</gene>
<dbReference type="HOGENOM" id="CLU_000288_47_1_2"/>
<keyword evidence="6" id="KW-1015">Disulfide bond</keyword>
<evidence type="ECO:0000313" key="9">
    <source>
        <dbReference type="EMBL" id="ERG96870.1"/>
    </source>
</evidence>
<keyword evidence="4" id="KW-0813">Transport</keyword>
<evidence type="ECO:0000256" key="6">
    <source>
        <dbReference type="ARBA" id="ARBA00023157"/>
    </source>
</evidence>
<feature type="domain" description="Thioredoxin-like fold" evidence="8">
    <location>
        <begin position="55"/>
        <end position="225"/>
    </location>
</feature>
<dbReference type="InterPro" id="IPR036249">
    <property type="entry name" value="Thioredoxin-like_sf"/>
</dbReference>
<comment type="similarity">
    <text evidence="1">Belongs to the thioredoxin family. DsbA subfamily.</text>
</comment>
<dbReference type="CDD" id="cd02972">
    <property type="entry name" value="DsbA_family"/>
    <property type="match status" value="1"/>
</dbReference>
<dbReference type="RefSeq" id="WP_021056332.1">
    <property type="nucleotide sequence ID" value="NZ_KE356561.1"/>
</dbReference>
<dbReference type="eggNOG" id="arCOG02868">
    <property type="taxonomic scope" value="Archaea"/>
</dbReference>
<keyword evidence="7" id="KW-0676">Redox-active center</keyword>
<sequence length="228" mass="24686">MQSTRRKYLAVVSAVGGGAITGCLGGNNSGSSTSNEITGPLSCDVGAIERVSSLPTPARGPSDAPVTVAVFEDFACPHCQTFTLEVTPKIVSNYVDRGEVQYQYFDFPIPVSQWSWRAASAARAVYSQIGDETNDATFFDFMTQIYEQQSELENNGYQILHDTASTTEVDDCFVAASAKQEPYRPVIENDRQQGIDRGVDSTPTLFVNGNVVSGTDWLTVESAIEAEL</sequence>
<dbReference type="AlphaFoldDB" id="U1NI79"/>
<keyword evidence="5" id="KW-0560">Oxidoreductase</keyword>
<evidence type="ECO:0000256" key="7">
    <source>
        <dbReference type="ARBA" id="ARBA00023284"/>
    </source>
</evidence>
<dbReference type="PROSITE" id="PS51257">
    <property type="entry name" value="PROKAR_LIPOPROTEIN"/>
    <property type="match status" value="1"/>
</dbReference>
<keyword evidence="3" id="KW-0732">Signal</keyword>
<dbReference type="PANTHER" id="PTHR13887">
    <property type="entry name" value="GLUTATHIONE S-TRANSFERASE KAPPA"/>
    <property type="match status" value="1"/>
</dbReference>
<evidence type="ECO:0000259" key="8">
    <source>
        <dbReference type="Pfam" id="PF13462"/>
    </source>
</evidence>
<proteinExistence type="inferred from homology"/>
<dbReference type="SUPFAM" id="SSF52833">
    <property type="entry name" value="Thioredoxin-like"/>
    <property type="match status" value="1"/>
</dbReference>
<evidence type="ECO:0000256" key="2">
    <source>
        <dbReference type="ARBA" id="ARBA00007787"/>
    </source>
</evidence>
<name>U1NI79_9EURY</name>
<keyword evidence="4" id="KW-0249">Electron transport</keyword>
<protein>
    <submittedName>
        <fullName evidence="9">Protein-disulfide isomerase</fullName>
    </submittedName>
</protein>
<evidence type="ECO:0000256" key="4">
    <source>
        <dbReference type="ARBA" id="ARBA00022982"/>
    </source>
</evidence>
<keyword evidence="9" id="KW-0413">Isomerase</keyword>
<evidence type="ECO:0000256" key="1">
    <source>
        <dbReference type="ARBA" id="ARBA00005791"/>
    </source>
</evidence>
<evidence type="ECO:0000313" key="10">
    <source>
        <dbReference type="Proteomes" id="UP000030710"/>
    </source>
</evidence>
<dbReference type="Pfam" id="PF13462">
    <property type="entry name" value="Thioredoxin_4"/>
    <property type="match status" value="1"/>
</dbReference>
<comment type="similarity">
    <text evidence="2">Belongs to the glutaredoxin family.</text>
</comment>
<reference evidence="9 10" key="1">
    <citation type="journal article" date="2013" name="PLoS ONE">
        <title>Assembly-driven community genomics of a hypersaline microbial ecosystem.</title>
        <authorList>
            <person name="Podell S."/>
            <person name="Ugalde J.A."/>
            <person name="Narasingarao P."/>
            <person name="Banfield J.F."/>
            <person name="Heidelberg K.B."/>
            <person name="Allen E.E."/>
        </authorList>
    </citation>
    <scope>NUCLEOTIDE SEQUENCE [LARGE SCALE GENOMIC DNA]</scope>
    <source>
        <strain evidence="10">J07HQW2</strain>
    </source>
</reference>
<organism evidence="9 10">
    <name type="scientific">Haloquadratum walsbyi J07HQW2</name>
    <dbReference type="NCBI Taxonomy" id="1238425"/>
    <lineage>
        <taxon>Archaea</taxon>
        <taxon>Methanobacteriati</taxon>
        <taxon>Methanobacteriota</taxon>
        <taxon>Stenosarchaea group</taxon>
        <taxon>Halobacteria</taxon>
        <taxon>Halobacteriales</taxon>
        <taxon>Haloferacaceae</taxon>
        <taxon>Haloquadratum</taxon>
    </lineage>
</organism>
<accession>U1NI79</accession>
<dbReference type="InterPro" id="IPR012336">
    <property type="entry name" value="Thioredoxin-like_fold"/>
</dbReference>
<dbReference type="Gene3D" id="3.40.30.10">
    <property type="entry name" value="Glutaredoxin"/>
    <property type="match status" value="1"/>
</dbReference>
<dbReference type="PANTHER" id="PTHR13887:SF14">
    <property type="entry name" value="DISULFIDE BOND FORMATION PROTEIN D"/>
    <property type="match status" value="1"/>
</dbReference>
<evidence type="ECO:0000256" key="3">
    <source>
        <dbReference type="ARBA" id="ARBA00022729"/>
    </source>
</evidence>
<dbReference type="EMBL" id="KE356561">
    <property type="protein sequence ID" value="ERG96870.1"/>
    <property type="molecule type" value="Genomic_DNA"/>
</dbReference>
<dbReference type="STRING" id="1238425.J07HQW2_03354"/>
<dbReference type="GO" id="GO:0016491">
    <property type="term" value="F:oxidoreductase activity"/>
    <property type="evidence" value="ECO:0007669"/>
    <property type="project" value="UniProtKB-KW"/>
</dbReference>